<keyword evidence="1" id="KW-0732">Signal</keyword>
<evidence type="ECO:0000256" key="1">
    <source>
        <dbReference type="SAM" id="SignalP"/>
    </source>
</evidence>
<organism evidence="2 3">
    <name type="scientific">Dyella caseinilytica</name>
    <dbReference type="NCBI Taxonomy" id="1849581"/>
    <lineage>
        <taxon>Bacteria</taxon>
        <taxon>Pseudomonadati</taxon>
        <taxon>Pseudomonadota</taxon>
        <taxon>Gammaproteobacteria</taxon>
        <taxon>Lysobacterales</taxon>
        <taxon>Rhodanobacteraceae</taxon>
        <taxon>Dyella</taxon>
    </lineage>
</organism>
<dbReference type="RefSeq" id="WP_188797881.1">
    <property type="nucleotide sequence ID" value="NZ_BMIZ01000001.1"/>
</dbReference>
<accession>A0ABX7GYC9</accession>
<dbReference type="EMBL" id="CP064030">
    <property type="protein sequence ID" value="QRN54672.1"/>
    <property type="molecule type" value="Genomic_DNA"/>
</dbReference>
<feature type="signal peptide" evidence="1">
    <location>
        <begin position="1"/>
        <end position="19"/>
    </location>
</feature>
<keyword evidence="3" id="KW-1185">Reference proteome</keyword>
<feature type="chain" id="PRO_5047427406" evidence="1">
    <location>
        <begin position="20"/>
        <end position="171"/>
    </location>
</feature>
<protein>
    <submittedName>
        <fullName evidence="2">Uncharacterized protein</fullName>
    </submittedName>
</protein>
<proteinExistence type="predicted"/>
<gene>
    <name evidence="2" type="ORF">ISN74_04750</name>
</gene>
<evidence type="ECO:0000313" key="2">
    <source>
        <dbReference type="EMBL" id="QRN54672.1"/>
    </source>
</evidence>
<sequence length="171" mass="18866">MNKLVFAALLGVVSGSVFSSPPSELLVHSCLQHEAAAPSVTVKLLDPHEIVEQDDYAQGFDAPYTFQYKGGDAGYAKRKSDLALIYMGKLYRLSSAMPLGDNHGVKPSSFTPYLAHWSIVQQGTQQYFCVSFNFDGLGQSGDFQYVHGGYLLNTQTKELYYSVRHTRPSGE</sequence>
<dbReference type="Proteomes" id="UP000663181">
    <property type="component" value="Chromosome"/>
</dbReference>
<reference evidence="2 3" key="1">
    <citation type="submission" date="2020-10" db="EMBL/GenBank/DDBJ databases">
        <title>Phylogeny of dyella-like bacteria.</title>
        <authorList>
            <person name="Fu J."/>
        </authorList>
    </citation>
    <scope>NUCLEOTIDE SEQUENCE [LARGE SCALE GENOMIC DNA]</scope>
    <source>
        <strain evidence="2 3">DHOB09</strain>
    </source>
</reference>
<name>A0ABX7GYC9_9GAMM</name>
<evidence type="ECO:0000313" key="3">
    <source>
        <dbReference type="Proteomes" id="UP000663181"/>
    </source>
</evidence>